<feature type="chain" id="PRO_5005206360" description="DUF4156 domain-containing protein" evidence="1">
    <location>
        <begin position="18"/>
        <end position="102"/>
    </location>
</feature>
<evidence type="ECO:0000313" key="2">
    <source>
        <dbReference type="EMBL" id="AKO66280.1"/>
    </source>
</evidence>
<evidence type="ECO:0008006" key="4">
    <source>
        <dbReference type="Google" id="ProtNLM"/>
    </source>
</evidence>
<reference evidence="2 3" key="1">
    <citation type="submission" date="2015-03" db="EMBL/GenBank/DDBJ databases">
        <title>Comparative analysis of the OM43 clade including a novel species from Red Sea uncovers genomic and metabolic diversity among marine methylotrophs.</title>
        <authorList>
            <person name="Jimenez-Infante F."/>
            <person name="Ngugi D.K."/>
            <person name="Vinu M."/>
            <person name="Alam I."/>
            <person name="Kamau A."/>
            <person name="Blom J."/>
            <person name="Bajic V.B."/>
            <person name="Stingl U."/>
        </authorList>
    </citation>
    <scope>NUCLEOTIDE SEQUENCE [LARGE SCALE GENOMIC DNA]</scope>
    <source>
        <strain evidence="2 3">MBRSH7</strain>
    </source>
</reference>
<accession>A0A0H4J2R0</accession>
<dbReference type="PROSITE" id="PS51257">
    <property type="entry name" value="PROKAR_LIPOPROTEIN"/>
    <property type="match status" value="1"/>
</dbReference>
<evidence type="ECO:0000256" key="1">
    <source>
        <dbReference type="SAM" id="SignalP"/>
    </source>
</evidence>
<protein>
    <recommendedName>
        <fullName evidence="4">DUF4156 domain-containing protein</fullName>
    </recommendedName>
</protein>
<sequence>MLRYLIIAFMASLSACSFVEQKPGSENVTVTDKDSVVSCQEKGKSRVTVLSEIGVADLMDEYVAEKLDLMGKNAAVDQGGDTIVKIEEPEPGIAVYAIYKCK</sequence>
<dbReference type="Proteomes" id="UP000066549">
    <property type="component" value="Chromosome"/>
</dbReference>
<dbReference type="EMBL" id="CP011002">
    <property type="protein sequence ID" value="AKO66280.1"/>
    <property type="molecule type" value="Genomic_DNA"/>
</dbReference>
<feature type="signal peptide" evidence="1">
    <location>
        <begin position="1"/>
        <end position="17"/>
    </location>
</feature>
<name>A0A0H4J2R0_9PROT</name>
<dbReference type="AlphaFoldDB" id="A0A0H4J2R0"/>
<evidence type="ECO:0000313" key="3">
    <source>
        <dbReference type="Proteomes" id="UP000066549"/>
    </source>
</evidence>
<gene>
    <name evidence="2" type="ORF">VI33_06345</name>
</gene>
<organism evidence="2 3">
    <name type="scientific">Methylophilales bacterium MBRS-H7</name>
    <dbReference type="NCBI Taxonomy" id="1623450"/>
    <lineage>
        <taxon>Bacteria</taxon>
        <taxon>Pseudomonadati</taxon>
        <taxon>Pseudomonadota</taxon>
        <taxon>Betaproteobacteria</taxon>
        <taxon>Nitrosomonadales</taxon>
        <taxon>OM43 clade</taxon>
    </lineage>
</organism>
<keyword evidence="1" id="KW-0732">Signal</keyword>
<keyword evidence="3" id="KW-1185">Reference proteome</keyword>
<proteinExistence type="predicted"/>